<dbReference type="PROSITE" id="PS00108">
    <property type="entry name" value="PROTEIN_KINASE_ST"/>
    <property type="match status" value="1"/>
</dbReference>
<keyword evidence="5" id="KW-0067">ATP-binding</keyword>
<dbReference type="InterPro" id="IPR000719">
    <property type="entry name" value="Prot_kinase_dom"/>
</dbReference>
<evidence type="ECO:0000256" key="6">
    <source>
        <dbReference type="SAM" id="Phobius"/>
    </source>
</evidence>
<gene>
    <name evidence="8" type="ORF">MNBD_PLANCTO02-2582</name>
</gene>
<dbReference type="PANTHER" id="PTHR43289:SF6">
    <property type="entry name" value="SERINE_THREONINE-PROTEIN KINASE NEKL-3"/>
    <property type="match status" value="1"/>
</dbReference>
<keyword evidence="6" id="KW-0812">Transmembrane</keyword>
<protein>
    <recommendedName>
        <fullName evidence="7">Protein kinase domain-containing protein</fullName>
    </recommendedName>
</protein>
<dbReference type="AlphaFoldDB" id="A0A3B1DWN1"/>
<dbReference type="CDD" id="cd14014">
    <property type="entry name" value="STKc_PknB_like"/>
    <property type="match status" value="1"/>
</dbReference>
<dbReference type="SUPFAM" id="SSF56112">
    <property type="entry name" value="Protein kinase-like (PK-like)"/>
    <property type="match status" value="1"/>
</dbReference>
<evidence type="ECO:0000256" key="1">
    <source>
        <dbReference type="ARBA" id="ARBA00022527"/>
    </source>
</evidence>
<keyword evidence="2" id="KW-0808">Transferase</keyword>
<dbReference type="Gene3D" id="1.10.510.10">
    <property type="entry name" value="Transferase(Phosphotransferase) domain 1"/>
    <property type="match status" value="1"/>
</dbReference>
<evidence type="ECO:0000256" key="2">
    <source>
        <dbReference type="ARBA" id="ARBA00022679"/>
    </source>
</evidence>
<keyword evidence="6" id="KW-1133">Transmembrane helix</keyword>
<dbReference type="GO" id="GO:0005524">
    <property type="term" value="F:ATP binding"/>
    <property type="evidence" value="ECO:0007669"/>
    <property type="project" value="UniProtKB-KW"/>
</dbReference>
<evidence type="ECO:0000256" key="4">
    <source>
        <dbReference type="ARBA" id="ARBA00022777"/>
    </source>
</evidence>
<feature type="transmembrane region" description="Helical" evidence="6">
    <location>
        <begin position="477"/>
        <end position="495"/>
    </location>
</feature>
<dbReference type="PROSITE" id="PS00107">
    <property type="entry name" value="PROTEIN_KINASE_ATP"/>
    <property type="match status" value="1"/>
</dbReference>
<dbReference type="EMBL" id="UOGL01000065">
    <property type="protein sequence ID" value="VAX36585.1"/>
    <property type="molecule type" value="Genomic_DNA"/>
</dbReference>
<feature type="domain" description="Protein kinase" evidence="7">
    <location>
        <begin position="84"/>
        <end position="346"/>
    </location>
</feature>
<dbReference type="SMART" id="SM00220">
    <property type="entry name" value="S_TKc"/>
    <property type="match status" value="1"/>
</dbReference>
<dbReference type="InterPro" id="IPR011009">
    <property type="entry name" value="Kinase-like_dom_sf"/>
</dbReference>
<organism evidence="8">
    <name type="scientific">hydrothermal vent metagenome</name>
    <dbReference type="NCBI Taxonomy" id="652676"/>
    <lineage>
        <taxon>unclassified sequences</taxon>
        <taxon>metagenomes</taxon>
        <taxon>ecological metagenomes</taxon>
    </lineage>
</organism>
<name>A0A3B1DWN1_9ZZZZ</name>
<dbReference type="InterPro" id="IPR036259">
    <property type="entry name" value="MFS_trans_sf"/>
</dbReference>
<reference evidence="8" key="1">
    <citation type="submission" date="2018-06" db="EMBL/GenBank/DDBJ databases">
        <authorList>
            <person name="Zhirakovskaya E."/>
        </authorList>
    </citation>
    <scope>NUCLEOTIDE SEQUENCE</scope>
</reference>
<dbReference type="GO" id="GO:0004674">
    <property type="term" value="F:protein serine/threonine kinase activity"/>
    <property type="evidence" value="ECO:0007669"/>
    <property type="project" value="UniProtKB-KW"/>
</dbReference>
<keyword evidence="4" id="KW-0418">Kinase</keyword>
<feature type="transmembrane region" description="Helical" evidence="6">
    <location>
        <begin position="507"/>
        <end position="525"/>
    </location>
</feature>
<dbReference type="InterPro" id="IPR017441">
    <property type="entry name" value="Protein_kinase_ATP_BS"/>
</dbReference>
<sequence length="527" mass="59620">MPDNSSTDISSSSFSDEEQQHFELLDKYMELLHSGNYQSRSLLLEEHPEFLEFLTCLESLDSLAIAPIENRKKEKTPPREFGKYELLEEIGRGGMGVVHKAKQKDLNRTVALKLILSSQFASDEIVNRFYEEARAAGRLHHPHIVGIHEVDEFQGQHYFAMDYIEGESLAEIIANNNTLDAESAAECLGKVAHAVHYLHENGIVHRDLKPGNILIDDAGNPYVTDFGLAKVFDSDNDNTKTGTIIGTPSYMPPEQAACRYDVIGPQSDVYSLGAILYVLITGRPPFREEKPLDTLVQVLESEPSMPGRLNATVPRDLELICMKCLEKDQKNRYASAKDLAADLERFQRREAIEARPSKLWQKIRRWGRREPALTSHLGALLTAVFIVQGYYFTTHRQEETTHIKVMGIFGVWTVLSFLFQRMLHRPKWEMWGRFLWSACDTVLLTILLGMVANSTGLLLIGYPLLIVASGMFFRVRLVWFTTLISVVAYAALTVSQPRSNIPPHHPIIFGAVLLILGFMVAFQVYRV</sequence>
<evidence type="ECO:0000259" key="7">
    <source>
        <dbReference type="PROSITE" id="PS50011"/>
    </source>
</evidence>
<dbReference type="InterPro" id="IPR008271">
    <property type="entry name" value="Ser/Thr_kinase_AS"/>
</dbReference>
<dbReference type="PANTHER" id="PTHR43289">
    <property type="entry name" value="MITOGEN-ACTIVATED PROTEIN KINASE KINASE KINASE 20-RELATED"/>
    <property type="match status" value="1"/>
</dbReference>
<dbReference type="Gene3D" id="3.30.200.20">
    <property type="entry name" value="Phosphorylase Kinase, domain 1"/>
    <property type="match status" value="1"/>
</dbReference>
<evidence type="ECO:0000256" key="3">
    <source>
        <dbReference type="ARBA" id="ARBA00022741"/>
    </source>
</evidence>
<keyword evidence="1" id="KW-0723">Serine/threonine-protein kinase</keyword>
<dbReference type="PROSITE" id="PS50011">
    <property type="entry name" value="PROTEIN_KINASE_DOM"/>
    <property type="match status" value="1"/>
</dbReference>
<feature type="transmembrane region" description="Helical" evidence="6">
    <location>
        <begin position="405"/>
        <end position="423"/>
    </location>
</feature>
<keyword evidence="6" id="KW-0472">Membrane</keyword>
<accession>A0A3B1DWN1</accession>
<feature type="non-terminal residue" evidence="8">
    <location>
        <position position="527"/>
    </location>
</feature>
<dbReference type="Pfam" id="PF00069">
    <property type="entry name" value="Pkinase"/>
    <property type="match status" value="1"/>
</dbReference>
<evidence type="ECO:0000313" key="8">
    <source>
        <dbReference type="EMBL" id="VAX36585.1"/>
    </source>
</evidence>
<feature type="transmembrane region" description="Helical" evidence="6">
    <location>
        <begin position="443"/>
        <end position="465"/>
    </location>
</feature>
<keyword evidence="3" id="KW-0547">Nucleotide-binding</keyword>
<proteinExistence type="predicted"/>
<dbReference type="FunFam" id="1.10.510.10:FF:000021">
    <property type="entry name" value="Serine/threonine protein kinase"/>
    <property type="match status" value="1"/>
</dbReference>
<feature type="transmembrane region" description="Helical" evidence="6">
    <location>
        <begin position="373"/>
        <end position="393"/>
    </location>
</feature>
<dbReference type="SUPFAM" id="SSF103473">
    <property type="entry name" value="MFS general substrate transporter"/>
    <property type="match status" value="1"/>
</dbReference>
<evidence type="ECO:0000256" key="5">
    <source>
        <dbReference type="ARBA" id="ARBA00022840"/>
    </source>
</evidence>